<protein>
    <recommendedName>
        <fullName evidence="4">Lipoprotein</fullName>
    </recommendedName>
</protein>
<keyword evidence="1" id="KW-0732">Signal</keyword>
<evidence type="ECO:0000256" key="1">
    <source>
        <dbReference type="SAM" id="SignalP"/>
    </source>
</evidence>
<dbReference type="RefSeq" id="WP_184424556.1">
    <property type="nucleotide sequence ID" value="NZ_AP027362.1"/>
</dbReference>
<feature type="signal peptide" evidence="1">
    <location>
        <begin position="1"/>
        <end position="21"/>
    </location>
</feature>
<gene>
    <name evidence="2" type="ORF">HNQ55_002298</name>
</gene>
<dbReference type="AlphaFoldDB" id="A0A7X0NI16"/>
<dbReference type="EMBL" id="JACHHU010000019">
    <property type="protein sequence ID" value="MBB6543776.1"/>
    <property type="molecule type" value="Genomic_DNA"/>
</dbReference>
<dbReference type="Proteomes" id="UP000537141">
    <property type="component" value="Unassembled WGS sequence"/>
</dbReference>
<reference evidence="2 3" key="1">
    <citation type="submission" date="2020-08" db="EMBL/GenBank/DDBJ databases">
        <title>Genomic Encyclopedia of Type Strains, Phase IV (KMG-IV): sequencing the most valuable type-strain genomes for metagenomic binning, comparative biology and taxonomic classification.</title>
        <authorList>
            <person name="Goeker M."/>
        </authorList>
    </citation>
    <scope>NUCLEOTIDE SEQUENCE [LARGE SCALE GENOMIC DNA]</scope>
    <source>
        <strain evidence="2 3">DSM 26287</strain>
    </source>
</reference>
<feature type="chain" id="PRO_5030853801" description="Lipoprotein" evidence="1">
    <location>
        <begin position="22"/>
        <end position="175"/>
    </location>
</feature>
<comment type="caution">
    <text evidence="2">The sequence shown here is derived from an EMBL/GenBank/DDBJ whole genome shotgun (WGS) entry which is preliminary data.</text>
</comment>
<sequence length="175" mass="19772">MRIFTLITFTLFIAGCSTQYANQDITGKFFPSVNGQTLEQNSVKIPADFTEEFTLLLIGYKQDSQFDIDRWLIGLDMTETQVAVYELPTIQGLFPRMFSTMIDNGMRKGIPKPLWKGVITIYQDGDTVQAFTGNVDPNNARVVLLNKNGEIRYFYDDGFSVNALNQLRDALSSVD</sequence>
<name>A0A7X0NI16_9GAMM</name>
<proteinExistence type="predicted"/>
<evidence type="ECO:0000313" key="3">
    <source>
        <dbReference type="Proteomes" id="UP000537141"/>
    </source>
</evidence>
<dbReference type="PROSITE" id="PS51257">
    <property type="entry name" value="PROKAR_LIPOPROTEIN"/>
    <property type="match status" value="1"/>
</dbReference>
<organism evidence="2 3">
    <name type="scientific">Thalassotalea piscium</name>
    <dbReference type="NCBI Taxonomy" id="1230533"/>
    <lineage>
        <taxon>Bacteria</taxon>
        <taxon>Pseudomonadati</taxon>
        <taxon>Pseudomonadota</taxon>
        <taxon>Gammaproteobacteria</taxon>
        <taxon>Alteromonadales</taxon>
        <taxon>Colwelliaceae</taxon>
        <taxon>Thalassotalea</taxon>
    </lineage>
</organism>
<evidence type="ECO:0008006" key="4">
    <source>
        <dbReference type="Google" id="ProtNLM"/>
    </source>
</evidence>
<evidence type="ECO:0000313" key="2">
    <source>
        <dbReference type="EMBL" id="MBB6543776.1"/>
    </source>
</evidence>
<accession>A0A7X0NI16</accession>
<keyword evidence="3" id="KW-1185">Reference proteome</keyword>